<keyword evidence="2" id="KW-0677">Repeat</keyword>
<dbReference type="PANTHER" id="PTHR47939">
    <property type="entry name" value="MEMBRANE-ASSOCIATED SALT-INDUCIBLE PROTEIN-LIKE"/>
    <property type="match status" value="1"/>
</dbReference>
<feature type="repeat" description="PPR" evidence="3">
    <location>
        <begin position="313"/>
        <end position="347"/>
    </location>
</feature>
<feature type="repeat" description="PPR" evidence="3">
    <location>
        <begin position="558"/>
        <end position="592"/>
    </location>
</feature>
<feature type="repeat" description="PPR" evidence="3">
    <location>
        <begin position="224"/>
        <end position="258"/>
    </location>
</feature>
<dbReference type="Pfam" id="PF01535">
    <property type="entry name" value="PPR"/>
    <property type="match status" value="1"/>
</dbReference>
<reference evidence="4" key="1">
    <citation type="submission" date="2020-08" db="EMBL/GenBank/DDBJ databases">
        <title>Plant Genome Project.</title>
        <authorList>
            <person name="Zhang R.-G."/>
        </authorList>
    </citation>
    <scope>NUCLEOTIDE SEQUENCE</scope>
    <source>
        <strain evidence="4">WSP0</strain>
        <tissue evidence="4">Leaf</tissue>
    </source>
</reference>
<dbReference type="EMBL" id="JACTNZ010000004">
    <property type="protein sequence ID" value="KAG5554396.1"/>
    <property type="molecule type" value="Genomic_DNA"/>
</dbReference>
<dbReference type="InterPro" id="IPR002885">
    <property type="entry name" value="PPR_rpt"/>
</dbReference>
<dbReference type="NCBIfam" id="TIGR00756">
    <property type="entry name" value="PPR"/>
    <property type="match status" value="10"/>
</dbReference>
<sequence length="628" mass="70383">MAQIGAFTIIIPMEAVNFRGGNNLLSPPRHSSFALHSRSYTINSSSTPSSTIICQAKQQPIFERKRLGKQKPRSGNLRLEEVPTIFKITKALAITAKLGKYSTALSQFNKLQLEDIELNLYIFGIAINCYCCVNQVGFGLSLLGTIFKRGYTPNLVIFNTLLKGLIAQDKAAEALSHFNKLQLLDIELNLYTFNVAINCYCRMNRVGFGFSLLGGIFKYGYTPDAVTFTTLLNGFIAQDKVAEAVELFQKLVKKGEIKPNVATYASLEDQEEKGVHPDVVTYNSLIHGLCSCGQWKEANGMFREMLDIGISPDIVTFSVLVDALTKEGKAKEADEVIESLIQRGVHPNVITYSSLMNGYCLQGQMDEAMRVFNTMVDRGIQPNVHSYTILIRGYRDNMKIDKAIDLFREMPQRGLKPNLATFTTIFAGIYRFGRFVVGRELLNAMELEGLTPDSKTYGRLLRGLCKTRHIDEALSLFHMIENKGLGLNVVMYNILIDAFCKNKDLDNARDLFIKLSSKGLQPNFITYNIMIRGLCKQGFLDEAKELLVKMEQNGVLPGSGTYNTIIQGFVEQHKLHEAMVLFEEMVGRCISPHAATFCMIKDLISNQGYDLALQEVITKFMPMIDLEL</sequence>
<feature type="repeat" description="PPR" evidence="3">
    <location>
        <begin position="278"/>
        <end position="312"/>
    </location>
</feature>
<feature type="repeat" description="PPR" evidence="3">
    <location>
        <begin position="383"/>
        <end position="417"/>
    </location>
</feature>
<accession>A0AAV6KQE4</accession>
<organism evidence="4 5">
    <name type="scientific">Rhododendron griersonianum</name>
    <dbReference type="NCBI Taxonomy" id="479676"/>
    <lineage>
        <taxon>Eukaryota</taxon>
        <taxon>Viridiplantae</taxon>
        <taxon>Streptophyta</taxon>
        <taxon>Embryophyta</taxon>
        <taxon>Tracheophyta</taxon>
        <taxon>Spermatophyta</taxon>
        <taxon>Magnoliopsida</taxon>
        <taxon>eudicotyledons</taxon>
        <taxon>Gunneridae</taxon>
        <taxon>Pentapetalae</taxon>
        <taxon>asterids</taxon>
        <taxon>Ericales</taxon>
        <taxon>Ericaceae</taxon>
        <taxon>Ericoideae</taxon>
        <taxon>Rhodoreae</taxon>
        <taxon>Rhododendron</taxon>
    </lineage>
</organism>
<proteinExistence type="inferred from homology"/>
<dbReference type="SUPFAM" id="SSF81901">
    <property type="entry name" value="HCP-like"/>
    <property type="match status" value="1"/>
</dbReference>
<dbReference type="Gene3D" id="1.25.40.10">
    <property type="entry name" value="Tetratricopeptide repeat domain"/>
    <property type="match status" value="6"/>
</dbReference>
<feature type="repeat" description="PPR" evidence="3">
    <location>
        <begin position="523"/>
        <end position="557"/>
    </location>
</feature>
<dbReference type="PROSITE" id="PS51375">
    <property type="entry name" value="PPR"/>
    <property type="match status" value="10"/>
</dbReference>
<comment type="similarity">
    <text evidence="1">Belongs to the PPR family. P subfamily.</text>
</comment>
<protein>
    <recommendedName>
        <fullName evidence="6">Pentatricopeptide repeat-containing protein At1g12700, mitochondrial</fullName>
    </recommendedName>
</protein>
<evidence type="ECO:0000256" key="2">
    <source>
        <dbReference type="ARBA" id="ARBA00022737"/>
    </source>
</evidence>
<feature type="repeat" description="PPR" evidence="3">
    <location>
        <begin position="348"/>
        <end position="382"/>
    </location>
</feature>
<dbReference type="InterPro" id="IPR050667">
    <property type="entry name" value="PPR-containing_protein"/>
</dbReference>
<feature type="repeat" description="PPR" evidence="3">
    <location>
        <begin position="488"/>
        <end position="522"/>
    </location>
</feature>
<evidence type="ECO:0000256" key="1">
    <source>
        <dbReference type="ARBA" id="ARBA00007626"/>
    </source>
</evidence>
<feature type="repeat" description="PPR" evidence="3">
    <location>
        <begin position="453"/>
        <end position="487"/>
    </location>
</feature>
<evidence type="ECO:0000256" key="3">
    <source>
        <dbReference type="PROSITE-ProRule" id="PRU00708"/>
    </source>
</evidence>
<name>A0AAV6KQE4_9ERIC</name>
<comment type="caution">
    <text evidence="4">The sequence shown here is derived from an EMBL/GenBank/DDBJ whole genome shotgun (WGS) entry which is preliminary data.</text>
</comment>
<dbReference type="AlphaFoldDB" id="A0AAV6KQE4"/>
<dbReference type="Pfam" id="PF13041">
    <property type="entry name" value="PPR_2"/>
    <property type="match status" value="6"/>
</dbReference>
<dbReference type="PANTHER" id="PTHR47939:SF13">
    <property type="entry name" value="OS03G0201400 PROTEIN"/>
    <property type="match status" value="1"/>
</dbReference>
<feature type="repeat" description="PPR" evidence="3">
    <location>
        <begin position="189"/>
        <end position="223"/>
    </location>
</feature>
<gene>
    <name evidence="4" type="ORF">RHGRI_012054</name>
</gene>
<dbReference type="Proteomes" id="UP000823749">
    <property type="component" value="Chromosome 4"/>
</dbReference>
<evidence type="ECO:0008006" key="6">
    <source>
        <dbReference type="Google" id="ProtNLM"/>
    </source>
</evidence>
<evidence type="ECO:0000313" key="4">
    <source>
        <dbReference type="EMBL" id="KAG5554396.1"/>
    </source>
</evidence>
<keyword evidence="5" id="KW-1185">Reference proteome</keyword>
<dbReference type="InterPro" id="IPR011990">
    <property type="entry name" value="TPR-like_helical_dom_sf"/>
</dbReference>
<evidence type="ECO:0000313" key="5">
    <source>
        <dbReference type="Proteomes" id="UP000823749"/>
    </source>
</evidence>